<accession>W7XIF2</accession>
<evidence type="ECO:0000313" key="2">
    <source>
        <dbReference type="EMBL" id="EWS73239.1"/>
    </source>
</evidence>
<dbReference type="InParanoid" id="W7XIF2"/>
<dbReference type="KEGG" id="tet:TTHERM_001476532"/>
<protein>
    <submittedName>
        <fullName evidence="2">Transmembrane protein, putative</fullName>
    </submittedName>
</protein>
<proteinExistence type="predicted"/>
<name>W7XIF2_TETTS</name>
<keyword evidence="3" id="KW-1185">Reference proteome</keyword>
<evidence type="ECO:0000313" key="3">
    <source>
        <dbReference type="Proteomes" id="UP000009168"/>
    </source>
</evidence>
<reference evidence="3" key="1">
    <citation type="journal article" date="2006" name="PLoS Biol.">
        <title>Macronuclear genome sequence of the ciliate Tetrahymena thermophila, a model eukaryote.</title>
        <authorList>
            <person name="Eisen J.A."/>
            <person name="Coyne R.S."/>
            <person name="Wu M."/>
            <person name="Wu D."/>
            <person name="Thiagarajan M."/>
            <person name="Wortman J.R."/>
            <person name="Badger J.H."/>
            <person name="Ren Q."/>
            <person name="Amedeo P."/>
            <person name="Jones K.M."/>
            <person name="Tallon L.J."/>
            <person name="Delcher A.L."/>
            <person name="Salzberg S.L."/>
            <person name="Silva J.C."/>
            <person name="Haas B.J."/>
            <person name="Majoros W.H."/>
            <person name="Farzad M."/>
            <person name="Carlton J.M."/>
            <person name="Smith R.K. Jr."/>
            <person name="Garg J."/>
            <person name="Pearlman R.E."/>
            <person name="Karrer K.M."/>
            <person name="Sun L."/>
            <person name="Manning G."/>
            <person name="Elde N.C."/>
            <person name="Turkewitz A.P."/>
            <person name="Asai D.J."/>
            <person name="Wilkes D.E."/>
            <person name="Wang Y."/>
            <person name="Cai H."/>
            <person name="Collins K."/>
            <person name="Stewart B.A."/>
            <person name="Lee S.R."/>
            <person name="Wilamowska K."/>
            <person name="Weinberg Z."/>
            <person name="Ruzzo W.L."/>
            <person name="Wloga D."/>
            <person name="Gaertig J."/>
            <person name="Frankel J."/>
            <person name="Tsao C.-C."/>
            <person name="Gorovsky M.A."/>
            <person name="Keeling P.J."/>
            <person name="Waller R.F."/>
            <person name="Patron N.J."/>
            <person name="Cherry J.M."/>
            <person name="Stover N.A."/>
            <person name="Krieger C.J."/>
            <person name="del Toro C."/>
            <person name="Ryder H.F."/>
            <person name="Williamson S.C."/>
            <person name="Barbeau R.A."/>
            <person name="Hamilton E.P."/>
            <person name="Orias E."/>
        </authorList>
    </citation>
    <scope>NUCLEOTIDE SEQUENCE [LARGE SCALE GENOMIC DNA]</scope>
    <source>
        <strain evidence="3">SB210</strain>
    </source>
</reference>
<gene>
    <name evidence="2" type="ORF">TTHERM_001476532</name>
</gene>
<organism evidence="2 3">
    <name type="scientific">Tetrahymena thermophila (strain SB210)</name>
    <dbReference type="NCBI Taxonomy" id="312017"/>
    <lineage>
        <taxon>Eukaryota</taxon>
        <taxon>Sar</taxon>
        <taxon>Alveolata</taxon>
        <taxon>Ciliophora</taxon>
        <taxon>Intramacronucleata</taxon>
        <taxon>Oligohymenophorea</taxon>
        <taxon>Hymenostomatida</taxon>
        <taxon>Tetrahymenina</taxon>
        <taxon>Tetrahymenidae</taxon>
        <taxon>Tetrahymena</taxon>
    </lineage>
</organism>
<feature type="transmembrane region" description="Helical" evidence="1">
    <location>
        <begin position="20"/>
        <end position="41"/>
    </location>
</feature>
<keyword evidence="1" id="KW-1133">Transmembrane helix</keyword>
<keyword evidence="1 2" id="KW-0812">Transmembrane</keyword>
<dbReference type="EMBL" id="GG662618">
    <property type="protein sequence ID" value="EWS73239.1"/>
    <property type="molecule type" value="Genomic_DNA"/>
</dbReference>
<dbReference type="GeneID" id="24442387"/>
<dbReference type="RefSeq" id="XP_012654228.1">
    <property type="nucleotide sequence ID" value="XM_012798774.1"/>
</dbReference>
<keyword evidence="1" id="KW-0472">Membrane</keyword>
<evidence type="ECO:0000256" key="1">
    <source>
        <dbReference type="SAM" id="Phobius"/>
    </source>
</evidence>
<dbReference type="AlphaFoldDB" id="W7XIF2"/>
<dbReference type="Proteomes" id="UP000009168">
    <property type="component" value="Unassembled WGS sequence"/>
</dbReference>
<sequence>MHHYLLIRKFCNYLSYFHQYVIIVLSTLITISHFVLQYEFLSSVNIINSQNTIYIQKLSKPAMLYNPSFPNTVFKFQFFKNKSSISSIIVVGFQDSHKQMQLFQVLLWMSQFDLLHQRLLYQRHVILYNILEFVLLNQQIIVDWFKVVQEEEVVEEELQIYGVITSFLEQVKFQLIFLNYYVYAQNSVVFSQIFFLQIFVEILNMLVQFSELQSSILRAYLYRFFQVILSDKRLDKSPFRIICPQFGKLILLSKFPIQLDILSQDQKSSYEFILDKVTLEFKILKESTIFQI</sequence>